<evidence type="ECO:0000313" key="2">
    <source>
        <dbReference type="EMBL" id="KAF5312954.1"/>
    </source>
</evidence>
<keyword evidence="3" id="KW-1185">Reference proteome</keyword>
<dbReference type="EMBL" id="JAACJJ010000056">
    <property type="protein sequence ID" value="KAF5312954.1"/>
    <property type="molecule type" value="Genomic_DNA"/>
</dbReference>
<dbReference type="Proteomes" id="UP000567179">
    <property type="component" value="Unassembled WGS sequence"/>
</dbReference>
<reference evidence="2 3" key="1">
    <citation type="journal article" date="2020" name="ISME J.">
        <title>Uncovering the hidden diversity of litter-decomposition mechanisms in mushroom-forming fungi.</title>
        <authorList>
            <person name="Floudas D."/>
            <person name="Bentzer J."/>
            <person name="Ahren D."/>
            <person name="Johansson T."/>
            <person name="Persson P."/>
            <person name="Tunlid A."/>
        </authorList>
    </citation>
    <scope>NUCLEOTIDE SEQUENCE [LARGE SCALE GENOMIC DNA]</scope>
    <source>
        <strain evidence="2 3">CBS 101986</strain>
    </source>
</reference>
<sequence length="82" mass="8875">MLAPPKKPTHWMLMGRGADDNAKRQNALRVWGHCPKKHSHNKTVADDDISGAGEASEEHVPNAKLLGRGVDDNVKSQSGLPV</sequence>
<name>A0A8H5AXW5_9AGAR</name>
<protein>
    <submittedName>
        <fullName evidence="2">Uncharacterized protein</fullName>
    </submittedName>
</protein>
<dbReference type="AlphaFoldDB" id="A0A8H5AXW5"/>
<accession>A0A8H5AXW5</accession>
<evidence type="ECO:0000256" key="1">
    <source>
        <dbReference type="SAM" id="MobiDB-lite"/>
    </source>
</evidence>
<gene>
    <name evidence="2" type="ORF">D9619_002573</name>
</gene>
<feature type="region of interest" description="Disordered" evidence="1">
    <location>
        <begin position="37"/>
        <end position="82"/>
    </location>
</feature>
<comment type="caution">
    <text evidence="2">The sequence shown here is derived from an EMBL/GenBank/DDBJ whole genome shotgun (WGS) entry which is preliminary data.</text>
</comment>
<organism evidence="2 3">
    <name type="scientific">Psilocybe cf. subviscida</name>
    <dbReference type="NCBI Taxonomy" id="2480587"/>
    <lineage>
        <taxon>Eukaryota</taxon>
        <taxon>Fungi</taxon>
        <taxon>Dikarya</taxon>
        <taxon>Basidiomycota</taxon>
        <taxon>Agaricomycotina</taxon>
        <taxon>Agaricomycetes</taxon>
        <taxon>Agaricomycetidae</taxon>
        <taxon>Agaricales</taxon>
        <taxon>Agaricineae</taxon>
        <taxon>Strophariaceae</taxon>
        <taxon>Psilocybe</taxon>
    </lineage>
</organism>
<proteinExistence type="predicted"/>
<evidence type="ECO:0000313" key="3">
    <source>
        <dbReference type="Proteomes" id="UP000567179"/>
    </source>
</evidence>